<dbReference type="SUPFAM" id="SSF53756">
    <property type="entry name" value="UDP-Glycosyltransferase/glycogen phosphorylase"/>
    <property type="match status" value="1"/>
</dbReference>
<dbReference type="AlphaFoldDB" id="A0A852ZMM9"/>
<evidence type="ECO:0000259" key="2">
    <source>
        <dbReference type="Pfam" id="PF04101"/>
    </source>
</evidence>
<protein>
    <recommendedName>
        <fullName evidence="2">Glycosyl transferase family 28 C-terminal domain-containing protein</fullName>
    </recommendedName>
</protein>
<evidence type="ECO:0000256" key="1">
    <source>
        <dbReference type="SAM" id="MobiDB-lite"/>
    </source>
</evidence>
<proteinExistence type="predicted"/>
<dbReference type="PANTHER" id="PTHR21015:SF28">
    <property type="entry name" value="SLL1722 PROTEIN"/>
    <property type="match status" value="1"/>
</dbReference>
<feature type="domain" description="Glycosyl transferase family 28 C-terminal" evidence="2">
    <location>
        <begin position="288"/>
        <end position="350"/>
    </location>
</feature>
<organism evidence="3 4">
    <name type="scientific">Actinopolymorpha rutila</name>
    <dbReference type="NCBI Taxonomy" id="446787"/>
    <lineage>
        <taxon>Bacteria</taxon>
        <taxon>Bacillati</taxon>
        <taxon>Actinomycetota</taxon>
        <taxon>Actinomycetes</taxon>
        <taxon>Propionibacteriales</taxon>
        <taxon>Actinopolymorphaceae</taxon>
        <taxon>Actinopolymorpha</taxon>
    </lineage>
</organism>
<dbReference type="Pfam" id="PF04101">
    <property type="entry name" value="Glyco_tran_28_C"/>
    <property type="match status" value="1"/>
</dbReference>
<dbReference type="EMBL" id="JACBZH010000001">
    <property type="protein sequence ID" value="NYH93543.1"/>
    <property type="molecule type" value="Genomic_DNA"/>
</dbReference>
<dbReference type="RefSeq" id="WP_179791053.1">
    <property type="nucleotide sequence ID" value="NZ_BAAARR010000017.1"/>
</dbReference>
<dbReference type="GO" id="GO:0016758">
    <property type="term" value="F:hexosyltransferase activity"/>
    <property type="evidence" value="ECO:0007669"/>
    <property type="project" value="InterPro"/>
</dbReference>
<gene>
    <name evidence="3" type="ORF">F4554_006181</name>
</gene>
<dbReference type="PANTHER" id="PTHR21015">
    <property type="entry name" value="UDP-N-ACETYLGLUCOSAMINE--N-ACETYLMURAMYL-(PENTAPEPTIDE) PYROPHOSPHORYL-UNDECAPRENOL N-ACETYLGLUCOSAMINE TRANSFERASE 1"/>
    <property type="match status" value="1"/>
</dbReference>
<evidence type="ECO:0000313" key="3">
    <source>
        <dbReference type="EMBL" id="NYH93543.1"/>
    </source>
</evidence>
<dbReference type="Gene3D" id="3.40.50.2000">
    <property type="entry name" value="Glycogen Phosphorylase B"/>
    <property type="match status" value="1"/>
</dbReference>
<evidence type="ECO:0000313" key="4">
    <source>
        <dbReference type="Proteomes" id="UP000579605"/>
    </source>
</evidence>
<dbReference type="Proteomes" id="UP000579605">
    <property type="component" value="Unassembled WGS sequence"/>
</dbReference>
<dbReference type="InterPro" id="IPR007235">
    <property type="entry name" value="Glyco_trans_28_C"/>
</dbReference>
<name>A0A852ZMM9_9ACTN</name>
<accession>A0A852ZMM9</accession>
<feature type="region of interest" description="Disordered" evidence="1">
    <location>
        <begin position="1"/>
        <end position="35"/>
    </location>
</feature>
<sequence>MSDASAAGDRTAGDSTTRDSTARGADSGADGRGPARRIVLATSNGTGMGHLARQAAVALALQDTVDAEPLVFSLSQAVHVVTRHGLRAEYCPSHHRNWMPHLSWHGYLAARVGALLAETGADTFVFDGVAPYLGLLRARAAHPDVAFVWVRRGMWRPGANRRALAAEPFFDLVVEPGDLAAEADRGATAGRRNAVQVPPISVWPRSRPLSRPEAAAALGLDPDRPTALVTLGAGSINDAVTPALAAIRTFLDRPEWQVAVTRAPLARSGLPPAEAARVHELVDVYPLARHLAAFDAAVSAAGYNAVHELLPAGVPTVLVPNAATATDDQRTRSEAVAQAGLAVLAVDDTAPSVAAACARVLDPAVRAELAAACARLPTPTGDLATAEQLRNLAGFTGHRAGRAERLRAFDLEARAGVMRALGPAGTSAVRRALGRLPVPGPMRPLAVRPTVTDRLDPAQLRGDHPVEHVLAGSSPAYRARRLAIAHDAYRWPAEAEPDDRLARTGRPAGRA</sequence>
<reference evidence="3 4" key="1">
    <citation type="submission" date="2020-07" db="EMBL/GenBank/DDBJ databases">
        <title>Sequencing the genomes of 1000 actinobacteria strains.</title>
        <authorList>
            <person name="Klenk H.-P."/>
        </authorList>
    </citation>
    <scope>NUCLEOTIDE SEQUENCE [LARGE SCALE GENOMIC DNA]</scope>
    <source>
        <strain evidence="3 4">DSM 18448</strain>
    </source>
</reference>
<comment type="caution">
    <text evidence="3">The sequence shown here is derived from an EMBL/GenBank/DDBJ whole genome shotgun (WGS) entry which is preliminary data.</text>
</comment>
<keyword evidence="4" id="KW-1185">Reference proteome</keyword>